<dbReference type="Pfam" id="PF09390">
    <property type="entry name" value="DUF1999"/>
    <property type="match status" value="1"/>
</dbReference>
<protein>
    <submittedName>
        <fullName evidence="2">GNAT family acetyltransferase</fullName>
    </submittedName>
</protein>
<evidence type="ECO:0000256" key="1">
    <source>
        <dbReference type="SAM" id="MobiDB-lite"/>
    </source>
</evidence>
<keyword evidence="3" id="KW-1185">Reference proteome</keyword>
<reference evidence="2" key="1">
    <citation type="journal article" date="2014" name="Int. J. Syst. Evol. Microbiol.">
        <title>Complete genome sequence of Corynebacterium casei LMG S-19264T (=DSM 44701T), isolated from a smear-ripened cheese.</title>
        <authorList>
            <consortium name="US DOE Joint Genome Institute (JGI-PGF)"/>
            <person name="Walter F."/>
            <person name="Albersmeier A."/>
            <person name="Kalinowski J."/>
            <person name="Ruckert C."/>
        </authorList>
    </citation>
    <scope>NUCLEOTIDE SEQUENCE</scope>
    <source>
        <strain evidence="2">JCM 31311</strain>
    </source>
</reference>
<dbReference type="AlphaFoldDB" id="A0A918C5X4"/>
<accession>A0A918C5X4</accession>
<name>A0A918C5X4_9DEIO</name>
<evidence type="ECO:0000313" key="3">
    <source>
        <dbReference type="Proteomes" id="UP000603865"/>
    </source>
</evidence>
<gene>
    <name evidence="2" type="ORF">GCM10008957_21410</name>
</gene>
<feature type="region of interest" description="Disordered" evidence="1">
    <location>
        <begin position="152"/>
        <end position="173"/>
    </location>
</feature>
<dbReference type="EMBL" id="BMQL01000010">
    <property type="protein sequence ID" value="GGR08389.1"/>
    <property type="molecule type" value="Genomic_DNA"/>
</dbReference>
<dbReference type="InterPro" id="IPR018987">
    <property type="entry name" value="DUF1999"/>
</dbReference>
<reference evidence="2" key="2">
    <citation type="submission" date="2020-09" db="EMBL/GenBank/DDBJ databases">
        <authorList>
            <person name="Sun Q."/>
            <person name="Ohkuma M."/>
        </authorList>
    </citation>
    <scope>NUCLEOTIDE SEQUENCE</scope>
    <source>
        <strain evidence="2">JCM 31311</strain>
    </source>
</reference>
<dbReference type="RefSeq" id="WP_189090184.1">
    <property type="nucleotide sequence ID" value="NZ_BMQL01000010.1"/>
</dbReference>
<dbReference type="Gene3D" id="3.40.630.30">
    <property type="match status" value="1"/>
</dbReference>
<sequence length="173" mass="19268">MRYRVFTEDDFEALSTLDLTVQRHLEPGFDALPEREREGRLRTTLPSLRFYLRSEHSFVAEENGQVKGLMLAQSVWMGDRPIILVTACLLHPDLGEQTNETGAALLHAVIKSAYDAAVYEIHYAVTQQLQQAAEAEGSHVLGRYAVHHLGSRQQTAPGERFTGGGYTDAGRIS</sequence>
<proteinExistence type="predicted"/>
<dbReference type="InterPro" id="IPR016181">
    <property type="entry name" value="Acyl_CoA_acyltransferase"/>
</dbReference>
<organism evidence="2 3">
    <name type="scientific">Deinococcus ruber</name>
    <dbReference type="NCBI Taxonomy" id="1848197"/>
    <lineage>
        <taxon>Bacteria</taxon>
        <taxon>Thermotogati</taxon>
        <taxon>Deinococcota</taxon>
        <taxon>Deinococci</taxon>
        <taxon>Deinococcales</taxon>
        <taxon>Deinococcaceae</taxon>
        <taxon>Deinococcus</taxon>
    </lineage>
</organism>
<evidence type="ECO:0000313" key="2">
    <source>
        <dbReference type="EMBL" id="GGR08389.1"/>
    </source>
</evidence>
<dbReference type="Proteomes" id="UP000603865">
    <property type="component" value="Unassembled WGS sequence"/>
</dbReference>
<dbReference type="SUPFAM" id="SSF55729">
    <property type="entry name" value="Acyl-CoA N-acyltransferases (Nat)"/>
    <property type="match status" value="1"/>
</dbReference>
<comment type="caution">
    <text evidence="2">The sequence shown here is derived from an EMBL/GenBank/DDBJ whole genome shotgun (WGS) entry which is preliminary data.</text>
</comment>